<dbReference type="Pfam" id="PF13959">
    <property type="entry name" value="CTE_SPB4"/>
    <property type="match status" value="1"/>
</dbReference>
<evidence type="ECO:0000256" key="2">
    <source>
        <dbReference type="ARBA" id="ARBA00022801"/>
    </source>
</evidence>
<keyword evidence="4 7" id="KW-0067">ATP-binding</keyword>
<dbReference type="SMART" id="SM00487">
    <property type="entry name" value="DEXDc"/>
    <property type="match status" value="1"/>
</dbReference>
<dbReference type="PROSITE" id="PS51192">
    <property type="entry name" value="HELICASE_ATP_BIND_1"/>
    <property type="match status" value="1"/>
</dbReference>
<dbReference type="InterPro" id="IPR001650">
    <property type="entry name" value="Helicase_C-like"/>
</dbReference>
<keyword evidence="3 7" id="KW-0347">Helicase</keyword>
<accession>A0ABQ7QXA8</accession>
<dbReference type="PANTHER" id="PTHR24031">
    <property type="entry name" value="RNA HELICASE"/>
    <property type="match status" value="1"/>
</dbReference>
<dbReference type="SMART" id="SM00490">
    <property type="entry name" value="HELICc"/>
    <property type="match status" value="1"/>
</dbReference>
<dbReference type="InterPro" id="IPR011545">
    <property type="entry name" value="DEAD/DEAH_box_helicase_dom"/>
</dbReference>
<comment type="caution">
    <text evidence="12">The sequence shown here is derived from an EMBL/GenBank/DDBJ whole genome shotgun (WGS) entry which is preliminary data.</text>
</comment>
<dbReference type="CDD" id="cd18787">
    <property type="entry name" value="SF2_C_DEAD"/>
    <property type="match status" value="1"/>
</dbReference>
<evidence type="ECO:0000313" key="12">
    <source>
        <dbReference type="EMBL" id="KAG7309673.1"/>
    </source>
</evidence>
<comment type="function">
    <text evidence="8">RNA helicase.</text>
</comment>
<organism evidence="12 13">
    <name type="scientific">Plutella xylostella</name>
    <name type="common">Diamondback moth</name>
    <name type="synonym">Plutella maculipennis</name>
    <dbReference type="NCBI Taxonomy" id="51655"/>
    <lineage>
        <taxon>Eukaryota</taxon>
        <taxon>Metazoa</taxon>
        <taxon>Ecdysozoa</taxon>
        <taxon>Arthropoda</taxon>
        <taxon>Hexapoda</taxon>
        <taxon>Insecta</taxon>
        <taxon>Pterygota</taxon>
        <taxon>Neoptera</taxon>
        <taxon>Endopterygota</taxon>
        <taxon>Lepidoptera</taxon>
        <taxon>Glossata</taxon>
        <taxon>Ditrysia</taxon>
        <taxon>Yponomeutoidea</taxon>
        <taxon>Plutellidae</taxon>
        <taxon>Plutella</taxon>
    </lineage>
</organism>
<evidence type="ECO:0000256" key="5">
    <source>
        <dbReference type="ARBA" id="ARBA00022884"/>
    </source>
</evidence>
<dbReference type="Pfam" id="PF00270">
    <property type="entry name" value="DEAD"/>
    <property type="match status" value="1"/>
</dbReference>
<dbReference type="InterPro" id="IPR025313">
    <property type="entry name" value="SPB4-like_CTE"/>
</dbReference>
<evidence type="ECO:0000256" key="7">
    <source>
        <dbReference type="RuleBase" id="RU000492"/>
    </source>
</evidence>
<keyword evidence="5 8" id="KW-0694">RNA-binding</keyword>
<comment type="domain">
    <text evidence="8">The Q motif is unique to and characteristic of the DEAD box family of RNA helicases and controls ATP binding and hydrolysis.</text>
</comment>
<proteinExistence type="inferred from homology"/>
<evidence type="ECO:0000256" key="6">
    <source>
        <dbReference type="PROSITE-ProRule" id="PRU00552"/>
    </source>
</evidence>
<dbReference type="InterPro" id="IPR027417">
    <property type="entry name" value="P-loop_NTPase"/>
</dbReference>
<dbReference type="InterPro" id="IPR014014">
    <property type="entry name" value="RNA_helicase_DEAD_Q_motif"/>
</dbReference>
<feature type="short sequence motif" description="Q motif" evidence="6">
    <location>
        <begin position="12"/>
        <end position="40"/>
    </location>
</feature>
<evidence type="ECO:0000256" key="4">
    <source>
        <dbReference type="ARBA" id="ARBA00022840"/>
    </source>
</evidence>
<feature type="domain" description="DEAD-box RNA helicase Q" evidence="11">
    <location>
        <begin position="12"/>
        <end position="40"/>
    </location>
</feature>
<comment type="catalytic activity">
    <reaction evidence="8">
        <text>ATP + H2O = ADP + phosphate + H(+)</text>
        <dbReference type="Rhea" id="RHEA:13065"/>
        <dbReference type="ChEBI" id="CHEBI:15377"/>
        <dbReference type="ChEBI" id="CHEBI:15378"/>
        <dbReference type="ChEBI" id="CHEBI:30616"/>
        <dbReference type="ChEBI" id="CHEBI:43474"/>
        <dbReference type="ChEBI" id="CHEBI:456216"/>
        <dbReference type="EC" id="3.6.4.13"/>
    </reaction>
</comment>
<evidence type="ECO:0000256" key="8">
    <source>
        <dbReference type="RuleBase" id="RU365068"/>
    </source>
</evidence>
<dbReference type="Gene3D" id="3.40.50.300">
    <property type="entry name" value="P-loop containing nucleotide triphosphate hydrolases"/>
    <property type="match status" value="2"/>
</dbReference>
<reference evidence="12 13" key="1">
    <citation type="submission" date="2021-06" db="EMBL/GenBank/DDBJ databases">
        <title>A haploid diamondback moth (Plutella xylostella L.) genome assembly resolves 31 chromosomes and identifies a diamide resistance mutation.</title>
        <authorList>
            <person name="Ward C.M."/>
            <person name="Perry K.D."/>
            <person name="Baker G."/>
            <person name="Powis K."/>
            <person name="Heckel D.G."/>
            <person name="Baxter S.W."/>
        </authorList>
    </citation>
    <scope>NUCLEOTIDE SEQUENCE [LARGE SCALE GENOMIC DNA]</scope>
    <source>
        <strain evidence="12 13">LV</strain>
        <tissue evidence="12">Single pupa</tissue>
    </source>
</reference>
<keyword evidence="2 7" id="KW-0378">Hydrolase</keyword>
<dbReference type="InterPro" id="IPR014001">
    <property type="entry name" value="Helicase_ATP-bd"/>
</dbReference>
<name>A0ABQ7QXA8_PLUXY</name>
<dbReference type="PROSITE" id="PS51194">
    <property type="entry name" value="HELICASE_CTER"/>
    <property type="match status" value="1"/>
</dbReference>
<dbReference type="SMART" id="SM01178">
    <property type="entry name" value="DUF4217"/>
    <property type="match status" value="1"/>
</dbReference>
<evidence type="ECO:0000259" key="9">
    <source>
        <dbReference type="PROSITE" id="PS51192"/>
    </source>
</evidence>
<keyword evidence="13" id="KW-1185">Reference proteome</keyword>
<dbReference type="PROSITE" id="PS00039">
    <property type="entry name" value="DEAD_ATP_HELICASE"/>
    <property type="match status" value="1"/>
</dbReference>
<evidence type="ECO:0000313" key="13">
    <source>
        <dbReference type="Proteomes" id="UP000823941"/>
    </source>
</evidence>
<gene>
    <name evidence="12" type="ORF">JYU34_004162</name>
</gene>
<evidence type="ECO:0000256" key="1">
    <source>
        <dbReference type="ARBA" id="ARBA00022741"/>
    </source>
</evidence>
<dbReference type="InterPro" id="IPR000629">
    <property type="entry name" value="RNA-helicase_DEAD-box_CS"/>
</dbReference>
<evidence type="ECO:0000259" key="11">
    <source>
        <dbReference type="PROSITE" id="PS51195"/>
    </source>
</evidence>
<dbReference type="EMBL" id="JAHIBW010000006">
    <property type="protein sequence ID" value="KAG7309673.1"/>
    <property type="molecule type" value="Genomic_DNA"/>
</dbReference>
<dbReference type="SUPFAM" id="SSF52540">
    <property type="entry name" value="P-loop containing nucleoside triphosphate hydrolases"/>
    <property type="match status" value="1"/>
</dbReference>
<dbReference type="Pfam" id="PF00271">
    <property type="entry name" value="Helicase_C"/>
    <property type="match status" value="1"/>
</dbReference>
<feature type="domain" description="Helicase ATP-binding" evidence="9">
    <location>
        <begin position="43"/>
        <end position="218"/>
    </location>
</feature>
<evidence type="ECO:0000259" key="10">
    <source>
        <dbReference type="PROSITE" id="PS51194"/>
    </source>
</evidence>
<comment type="similarity">
    <text evidence="7">Belongs to the DEAD box helicase family.</text>
</comment>
<dbReference type="EC" id="3.6.4.13" evidence="8"/>
<dbReference type="PROSITE" id="PS51195">
    <property type="entry name" value="Q_MOTIF"/>
    <property type="match status" value="1"/>
</dbReference>
<keyword evidence="1 7" id="KW-0547">Nucleotide-binding</keyword>
<evidence type="ECO:0000256" key="3">
    <source>
        <dbReference type="ARBA" id="ARBA00022806"/>
    </source>
</evidence>
<dbReference type="Proteomes" id="UP000823941">
    <property type="component" value="Chromosome 6"/>
</dbReference>
<protein>
    <recommendedName>
        <fullName evidence="8">ATP-dependent RNA helicase</fullName>
        <ecNumber evidence="8">3.6.4.13</ecNumber>
    </recommendedName>
</protein>
<sequence>MDVEQFIERKNFSMLEGKIDKRILQALNFMGLEKPTVIQAQALPHLLQGKDFIGAAKTGSGKTLAFLIPVVDRLIKLGFARKHGTGCIILSPTRELALQTCAVLKKLLVDTDLTHALIVGGEKKLKDIKSLSGGINIVVSTPGRLLDHLQSTKEFNCKNLKCLVVDEADKLLEAGFEQHVTGIIKLLPKTRQTVLFSATIDHKVKNLARLALRSDPVIVSVTDEQQSTVTGLQQGYYICPMDMRIPWLFKMLKKSKKQKVMVFFSSCKSVDFHYEFFRNYCKASVISIHGKQSQPRRKEAYQSFVEATKGALFCTDVAARGLDIPAVDWIVQYDPPTDPKEYIHRVGRTARGLNNTGSAVLLLRPEEEDFVNFLQKQNVPLDKYSFEEPSDDIQKMLQDLVQNNGVIKTLARRAYLSFLRCYKVHPLKKIFNIKTLDLASAAKAFGFLDPPHVDFLTLGKKKKKLRYME</sequence>
<feature type="domain" description="Helicase C-terminal" evidence="10">
    <location>
        <begin position="244"/>
        <end position="401"/>
    </location>
</feature>